<gene>
    <name evidence="5" type="ORF">NCTC13063_02517</name>
</gene>
<dbReference type="PANTHER" id="PTHR43280">
    <property type="entry name" value="ARAC-FAMILY TRANSCRIPTIONAL REGULATOR"/>
    <property type="match status" value="1"/>
</dbReference>
<dbReference type="EMBL" id="UGTJ01000002">
    <property type="protein sequence ID" value="SUB96746.1"/>
    <property type="molecule type" value="Genomic_DNA"/>
</dbReference>
<dbReference type="Pfam" id="PF12833">
    <property type="entry name" value="HTH_18"/>
    <property type="match status" value="1"/>
</dbReference>
<keyword evidence="2 5" id="KW-0238">DNA-binding</keyword>
<sequence>MAKYNIVEKKGVNAAYRSLVPSHTKDVLQEGILRIIVMEKKYLDPDYSAKKLAEDLGTNTRYVSAVVNTRFHCNYTEFVNKYRIDEAMTILSDYHYEKVNMEEIASMVGFSNRQSFYSAFFRFKGMTPREYKMAHMQHRAKPAKGKKKEEK</sequence>
<dbReference type="Gene3D" id="1.10.10.60">
    <property type="entry name" value="Homeodomain-like"/>
    <property type="match status" value="2"/>
</dbReference>
<keyword evidence="3" id="KW-0804">Transcription</keyword>
<reference evidence="5 6" key="1">
    <citation type="submission" date="2018-06" db="EMBL/GenBank/DDBJ databases">
        <authorList>
            <consortium name="Pathogen Informatics"/>
            <person name="Doyle S."/>
        </authorList>
    </citation>
    <scope>NUCLEOTIDE SEQUENCE [LARGE SCALE GENOMIC DNA]</scope>
    <source>
        <strain evidence="5 6">NCTC13063</strain>
    </source>
</reference>
<dbReference type="SMART" id="SM00342">
    <property type="entry name" value="HTH_ARAC"/>
    <property type="match status" value="1"/>
</dbReference>
<organism evidence="5 6">
    <name type="scientific">Segatella buccae</name>
    <dbReference type="NCBI Taxonomy" id="28126"/>
    <lineage>
        <taxon>Bacteria</taxon>
        <taxon>Pseudomonadati</taxon>
        <taxon>Bacteroidota</taxon>
        <taxon>Bacteroidia</taxon>
        <taxon>Bacteroidales</taxon>
        <taxon>Prevotellaceae</taxon>
        <taxon>Segatella</taxon>
    </lineage>
</organism>
<dbReference type="RefSeq" id="WP_004343089.1">
    <property type="nucleotide sequence ID" value="NZ_CALLWX010000005.1"/>
</dbReference>
<evidence type="ECO:0000256" key="2">
    <source>
        <dbReference type="ARBA" id="ARBA00023125"/>
    </source>
</evidence>
<dbReference type="GO" id="GO:0003700">
    <property type="term" value="F:DNA-binding transcription factor activity"/>
    <property type="evidence" value="ECO:0007669"/>
    <property type="project" value="InterPro"/>
</dbReference>
<protein>
    <submittedName>
        <fullName evidence="5">DNA-binding transcriptional regulator MelR</fullName>
    </submittedName>
</protein>
<feature type="domain" description="HTH araC/xylS-type" evidence="4">
    <location>
        <begin position="33"/>
        <end position="134"/>
    </location>
</feature>
<dbReference type="GO" id="GO:0043565">
    <property type="term" value="F:sequence-specific DNA binding"/>
    <property type="evidence" value="ECO:0007669"/>
    <property type="project" value="InterPro"/>
</dbReference>
<dbReference type="InterPro" id="IPR009057">
    <property type="entry name" value="Homeodomain-like_sf"/>
</dbReference>
<dbReference type="PROSITE" id="PS01124">
    <property type="entry name" value="HTH_ARAC_FAMILY_2"/>
    <property type="match status" value="1"/>
</dbReference>
<dbReference type="SUPFAM" id="SSF46689">
    <property type="entry name" value="Homeodomain-like"/>
    <property type="match status" value="1"/>
</dbReference>
<evidence type="ECO:0000259" key="4">
    <source>
        <dbReference type="PROSITE" id="PS01124"/>
    </source>
</evidence>
<dbReference type="AlphaFoldDB" id="A0AAQ1UP26"/>
<dbReference type="PANTHER" id="PTHR43280:SF29">
    <property type="entry name" value="ARAC-FAMILY TRANSCRIPTIONAL REGULATOR"/>
    <property type="match status" value="1"/>
</dbReference>
<dbReference type="Proteomes" id="UP000255283">
    <property type="component" value="Unassembled WGS sequence"/>
</dbReference>
<evidence type="ECO:0000313" key="5">
    <source>
        <dbReference type="EMBL" id="SUB96746.1"/>
    </source>
</evidence>
<keyword evidence="1" id="KW-0805">Transcription regulation</keyword>
<evidence type="ECO:0000256" key="1">
    <source>
        <dbReference type="ARBA" id="ARBA00023015"/>
    </source>
</evidence>
<evidence type="ECO:0000313" key="6">
    <source>
        <dbReference type="Proteomes" id="UP000255283"/>
    </source>
</evidence>
<dbReference type="GeneID" id="93537436"/>
<name>A0AAQ1UP26_9BACT</name>
<proteinExistence type="predicted"/>
<accession>A0AAQ1UP26</accession>
<dbReference type="InterPro" id="IPR018060">
    <property type="entry name" value="HTH_AraC"/>
</dbReference>
<comment type="caution">
    <text evidence="5">The sequence shown here is derived from an EMBL/GenBank/DDBJ whole genome shotgun (WGS) entry which is preliminary data.</text>
</comment>
<evidence type="ECO:0000256" key="3">
    <source>
        <dbReference type="ARBA" id="ARBA00023163"/>
    </source>
</evidence>